<dbReference type="RefSeq" id="WP_087698379.1">
    <property type="nucleotide sequence ID" value="NZ_NHOO01000015.1"/>
</dbReference>
<organism evidence="6 7">
    <name type="scientific">Chromobacterium violaceum</name>
    <dbReference type="NCBI Taxonomy" id="536"/>
    <lineage>
        <taxon>Bacteria</taxon>
        <taxon>Pseudomonadati</taxon>
        <taxon>Pseudomonadota</taxon>
        <taxon>Betaproteobacteria</taxon>
        <taxon>Neisseriales</taxon>
        <taxon>Chromobacteriaceae</taxon>
        <taxon>Chromobacterium</taxon>
    </lineage>
</organism>
<evidence type="ECO:0000256" key="1">
    <source>
        <dbReference type="ARBA" id="ARBA00023015"/>
    </source>
</evidence>
<feature type="domain" description="HTH tetR-type" evidence="5">
    <location>
        <begin position="12"/>
        <end position="72"/>
    </location>
</feature>
<dbReference type="AlphaFoldDB" id="A0A202B5D4"/>
<evidence type="ECO:0000259" key="5">
    <source>
        <dbReference type="PROSITE" id="PS50977"/>
    </source>
</evidence>
<gene>
    <name evidence="6" type="ORF">CBW21_16640</name>
</gene>
<keyword evidence="1" id="KW-0805">Transcription regulation</keyword>
<keyword evidence="2 4" id="KW-0238">DNA-binding</keyword>
<dbReference type="PROSITE" id="PS50977">
    <property type="entry name" value="HTH_TETR_2"/>
    <property type="match status" value="1"/>
</dbReference>
<sequence length="187" mass="20229">MKTIPAAKIAALSARDRILATAHRLFYREGLRATGIDRLIAESGVTKVTFYRHFPSKNDLILAYLEQRHGLWMAWFRDALSRHASAGPAALALALEEWFDSDGFRGCAFINGVGEMPAEPAVADAARRHKAEMRQAIAESLPAGPDRESLAEMLALAADGAIARAQMDGRPEAALHALEGLIARLAG</sequence>
<dbReference type="PRINTS" id="PR00455">
    <property type="entry name" value="HTHTETR"/>
</dbReference>
<evidence type="ECO:0000313" key="6">
    <source>
        <dbReference type="EMBL" id="OVE46777.1"/>
    </source>
</evidence>
<evidence type="ECO:0000313" key="7">
    <source>
        <dbReference type="Proteomes" id="UP000196342"/>
    </source>
</evidence>
<dbReference type="Proteomes" id="UP000196342">
    <property type="component" value="Unassembled WGS sequence"/>
</dbReference>
<evidence type="ECO:0000256" key="3">
    <source>
        <dbReference type="ARBA" id="ARBA00023163"/>
    </source>
</evidence>
<protein>
    <submittedName>
        <fullName evidence="6">TetR family transcriptional regulator</fullName>
    </submittedName>
</protein>
<dbReference type="SUPFAM" id="SSF48498">
    <property type="entry name" value="Tetracyclin repressor-like, C-terminal domain"/>
    <property type="match status" value="1"/>
</dbReference>
<dbReference type="GO" id="GO:0003677">
    <property type="term" value="F:DNA binding"/>
    <property type="evidence" value="ECO:0007669"/>
    <property type="project" value="UniProtKB-UniRule"/>
</dbReference>
<dbReference type="Gene3D" id="1.10.357.10">
    <property type="entry name" value="Tetracycline Repressor, domain 2"/>
    <property type="match status" value="1"/>
</dbReference>
<dbReference type="Pfam" id="PF00440">
    <property type="entry name" value="TetR_N"/>
    <property type="match status" value="1"/>
</dbReference>
<proteinExistence type="predicted"/>
<dbReference type="InterPro" id="IPR009057">
    <property type="entry name" value="Homeodomain-like_sf"/>
</dbReference>
<dbReference type="PANTHER" id="PTHR47506">
    <property type="entry name" value="TRANSCRIPTIONAL REGULATORY PROTEIN"/>
    <property type="match status" value="1"/>
</dbReference>
<dbReference type="InterPro" id="IPR001647">
    <property type="entry name" value="HTH_TetR"/>
</dbReference>
<dbReference type="EMBL" id="NHOO01000015">
    <property type="protein sequence ID" value="OVE46777.1"/>
    <property type="molecule type" value="Genomic_DNA"/>
</dbReference>
<comment type="caution">
    <text evidence="6">The sequence shown here is derived from an EMBL/GenBank/DDBJ whole genome shotgun (WGS) entry which is preliminary data.</text>
</comment>
<evidence type="ECO:0000256" key="4">
    <source>
        <dbReference type="PROSITE-ProRule" id="PRU00335"/>
    </source>
</evidence>
<keyword evidence="3" id="KW-0804">Transcription</keyword>
<dbReference type="SUPFAM" id="SSF46689">
    <property type="entry name" value="Homeodomain-like"/>
    <property type="match status" value="1"/>
</dbReference>
<dbReference type="InterPro" id="IPR036271">
    <property type="entry name" value="Tet_transcr_reg_TetR-rel_C_sf"/>
</dbReference>
<dbReference type="PANTHER" id="PTHR47506:SF1">
    <property type="entry name" value="HTH-TYPE TRANSCRIPTIONAL REGULATOR YJDC"/>
    <property type="match status" value="1"/>
</dbReference>
<name>A0A202B5D4_CHRVL</name>
<feature type="DNA-binding region" description="H-T-H motif" evidence="4">
    <location>
        <begin position="35"/>
        <end position="54"/>
    </location>
</feature>
<reference evidence="6 7" key="1">
    <citation type="submission" date="2017-05" db="EMBL/GenBank/DDBJ databases">
        <title>Chromobacterium violaceum GHPS1 isolated from Hydrocarbon polluted soil in French Guiana display an awesome secondary metabolite arsenal and a battery of drug and heavy-metal-resistance and detoxification of xenobiotics proteins.</title>
        <authorList>
            <person name="Belbahri L."/>
        </authorList>
    </citation>
    <scope>NUCLEOTIDE SEQUENCE [LARGE SCALE GENOMIC DNA]</scope>
    <source>
        <strain evidence="6 7">GHPS1</strain>
    </source>
</reference>
<evidence type="ECO:0000256" key="2">
    <source>
        <dbReference type="ARBA" id="ARBA00023125"/>
    </source>
</evidence>
<keyword evidence="7" id="KW-1185">Reference proteome</keyword>
<accession>A0A202B5D4</accession>